<dbReference type="Pfam" id="PF18634">
    <property type="entry name" value="RXLR_WY"/>
    <property type="match status" value="3"/>
</dbReference>
<gene>
    <name evidence="10" type="ORF">F444_13356</name>
</gene>
<feature type="domain" description="RxLR effector PexRD54 WY" evidence="9">
    <location>
        <begin position="205"/>
        <end position="240"/>
    </location>
</feature>
<feature type="domain" description="RxLR effector PexRD54 WY" evidence="9">
    <location>
        <begin position="102"/>
        <end position="142"/>
    </location>
</feature>
<evidence type="ECO:0000256" key="5">
    <source>
        <dbReference type="ARBA" id="ARBA00022729"/>
    </source>
</evidence>
<evidence type="ECO:0000313" key="10">
    <source>
        <dbReference type="EMBL" id="ETO70113.1"/>
    </source>
</evidence>
<proteinExistence type="inferred from homology"/>
<feature type="domain" description="RxLR effector PexRD54 WY" evidence="9">
    <location>
        <begin position="305"/>
        <end position="346"/>
    </location>
</feature>
<feature type="domain" description="RXLR phytopathogen effector protein WY-domain" evidence="8">
    <location>
        <begin position="355"/>
        <end position="400"/>
    </location>
</feature>
<evidence type="ECO:0000256" key="2">
    <source>
        <dbReference type="ARBA" id="ARBA00004613"/>
    </source>
</evidence>
<dbReference type="Pfam" id="PF22748">
    <property type="entry name" value="PexRD54_WY"/>
    <property type="match status" value="3"/>
</dbReference>
<evidence type="ECO:0000256" key="3">
    <source>
        <dbReference type="ARBA" id="ARBA00010400"/>
    </source>
</evidence>
<evidence type="ECO:0000256" key="7">
    <source>
        <dbReference type="SAM" id="SignalP"/>
    </source>
</evidence>
<evidence type="ECO:0000256" key="1">
    <source>
        <dbReference type="ARBA" id="ARBA00004340"/>
    </source>
</evidence>
<comment type="similarity">
    <text evidence="3">Belongs to the RxLR effector family.</text>
</comment>
<dbReference type="GO" id="GO:0005576">
    <property type="term" value="C:extracellular region"/>
    <property type="evidence" value="ECO:0007669"/>
    <property type="project" value="UniProtKB-SubCell"/>
</dbReference>
<keyword evidence="4" id="KW-0964">Secreted</keyword>
<keyword evidence="5 7" id="KW-0732">Signal</keyword>
<dbReference type="AlphaFoldDB" id="A0A080ZU02"/>
<dbReference type="OrthoDB" id="109324at2759"/>
<dbReference type="InterPro" id="IPR054463">
    <property type="entry name" value="PexRD54_WY"/>
</dbReference>
<dbReference type="Proteomes" id="UP000028582">
    <property type="component" value="Unassembled WGS sequence"/>
</dbReference>
<name>A0A080ZU02_PHYNI</name>
<evidence type="ECO:0000313" key="11">
    <source>
        <dbReference type="Proteomes" id="UP000028582"/>
    </source>
</evidence>
<accession>A0A080ZU02</accession>
<feature type="domain" description="RXLR phytopathogen effector protein WY-domain" evidence="8">
    <location>
        <begin position="243"/>
        <end position="292"/>
    </location>
</feature>
<feature type="chain" id="PRO_5001753321" description="RXLR phytopathogen effector protein WY-domain domain-containing protein" evidence="7">
    <location>
        <begin position="21"/>
        <end position="482"/>
    </location>
</feature>
<organism evidence="10 11">
    <name type="scientific">Phytophthora nicotianae P1976</name>
    <dbReference type="NCBI Taxonomy" id="1317066"/>
    <lineage>
        <taxon>Eukaryota</taxon>
        <taxon>Sar</taxon>
        <taxon>Stramenopiles</taxon>
        <taxon>Oomycota</taxon>
        <taxon>Peronosporomycetes</taxon>
        <taxon>Peronosporales</taxon>
        <taxon>Peronosporaceae</taxon>
        <taxon>Phytophthora</taxon>
    </lineage>
</organism>
<evidence type="ECO:0000256" key="6">
    <source>
        <dbReference type="ARBA" id="ARBA00023026"/>
    </source>
</evidence>
<dbReference type="GO" id="GO:0043657">
    <property type="term" value="C:host cell"/>
    <property type="evidence" value="ECO:0007669"/>
    <property type="project" value="UniProtKB-SubCell"/>
</dbReference>
<dbReference type="InterPro" id="IPR040786">
    <property type="entry name" value="RXLR_WY"/>
</dbReference>
<sequence>MNYQRIWLLLVAVFLPSLFAQTPIGQVHKTKVNDLDAVVKTNSITSKTPTSSNRVLRLRDASVRDTVGGDNGSGEERVNTHALSRIDDLIHKLFKSNPEKAQIKAWVNSDVHPKMLFDVLRLGKGTAKLDDDPNILAWLQLVAAFRAKNGEQAFSDLDIYYLLLKTKSAEELSNLLESLQKVPAFKKLAASMQKSLSGTWIPKTLEHETNPSILFDTLRLRDAGAKLGDSPIFHQWLYYVEKYRAKRGDHWFGDIEMLAVFRKTMPEDEVVLLIHKIRNIPGMKNHGDTMQRFLFLTSKTSQKTMNEVWLKFQVPPEEVFRILALSKARMDGLDDNTMLIHWLRYIKLYRGHTKTNVFTSEQTVLFLTKAKPFQSEWEFATLFQSLKDVPDLKPFAENMQSSLFLKWLRMEFDPNQVSHFLTLPYPTNAVRLPKSHPVYRTWESYTLYFTKRKGGEPLLKKVKALFDNDNPTGALTAVMKAQ</sequence>
<reference evidence="10 11" key="1">
    <citation type="submission" date="2013-11" db="EMBL/GenBank/DDBJ databases">
        <title>The Genome Sequence of Phytophthora parasitica P1976.</title>
        <authorList>
            <consortium name="The Broad Institute Genomics Platform"/>
            <person name="Russ C."/>
            <person name="Tyler B."/>
            <person name="Panabieres F."/>
            <person name="Shan W."/>
            <person name="Tripathy S."/>
            <person name="Grunwald N."/>
            <person name="Machado M."/>
            <person name="Johnson C.S."/>
            <person name="Walker B."/>
            <person name="Young S."/>
            <person name="Zeng Q."/>
            <person name="Gargeya S."/>
            <person name="Fitzgerald M."/>
            <person name="Haas B."/>
            <person name="Abouelleil A."/>
            <person name="Allen A.W."/>
            <person name="Alvarado L."/>
            <person name="Arachchi H.M."/>
            <person name="Berlin A.M."/>
            <person name="Chapman S.B."/>
            <person name="Gainer-Dewar J."/>
            <person name="Goldberg J."/>
            <person name="Griggs A."/>
            <person name="Gujja S."/>
            <person name="Hansen M."/>
            <person name="Howarth C."/>
            <person name="Imamovic A."/>
            <person name="Ireland A."/>
            <person name="Larimer J."/>
            <person name="McCowan C."/>
            <person name="Murphy C."/>
            <person name="Pearson M."/>
            <person name="Poon T.W."/>
            <person name="Priest M."/>
            <person name="Roberts A."/>
            <person name="Saif S."/>
            <person name="Shea T."/>
            <person name="Sisk P."/>
            <person name="Sykes S."/>
            <person name="Wortman J."/>
            <person name="Nusbaum C."/>
            <person name="Birren B."/>
        </authorList>
    </citation>
    <scope>NUCLEOTIDE SEQUENCE [LARGE SCALE GENOMIC DNA]</scope>
    <source>
        <strain evidence="10 11">P1976</strain>
    </source>
</reference>
<dbReference type="EMBL" id="ANJA01002410">
    <property type="protein sequence ID" value="ETO70113.1"/>
    <property type="molecule type" value="Genomic_DNA"/>
</dbReference>
<keyword evidence="6" id="KW-0843">Virulence</keyword>
<protein>
    <recommendedName>
        <fullName evidence="12">RXLR phytopathogen effector protein WY-domain domain-containing protein</fullName>
    </recommendedName>
</protein>
<evidence type="ECO:0000256" key="4">
    <source>
        <dbReference type="ARBA" id="ARBA00022525"/>
    </source>
</evidence>
<comment type="subcellular location">
    <subcellularLocation>
        <location evidence="1">Host cell</location>
    </subcellularLocation>
    <subcellularLocation>
        <location evidence="2">Secreted</location>
    </subcellularLocation>
</comment>
<evidence type="ECO:0000259" key="9">
    <source>
        <dbReference type="Pfam" id="PF22748"/>
    </source>
</evidence>
<evidence type="ECO:0008006" key="12">
    <source>
        <dbReference type="Google" id="ProtNLM"/>
    </source>
</evidence>
<feature type="signal peptide" evidence="7">
    <location>
        <begin position="1"/>
        <end position="20"/>
    </location>
</feature>
<feature type="domain" description="RXLR phytopathogen effector protein WY-domain" evidence="8">
    <location>
        <begin position="144"/>
        <end position="194"/>
    </location>
</feature>
<comment type="caution">
    <text evidence="10">The sequence shown here is derived from an EMBL/GenBank/DDBJ whole genome shotgun (WGS) entry which is preliminary data.</text>
</comment>
<evidence type="ECO:0000259" key="8">
    <source>
        <dbReference type="Pfam" id="PF18634"/>
    </source>
</evidence>